<gene>
    <name evidence="1" type="ORF">KME15_20450</name>
</gene>
<dbReference type="EMBL" id="JAHHHD010000029">
    <property type="protein sequence ID" value="MBW4661053.1"/>
    <property type="molecule type" value="Genomic_DNA"/>
</dbReference>
<reference evidence="1" key="2">
    <citation type="journal article" date="2022" name="Microbiol. Resour. Announc.">
        <title>Metagenome Sequencing to Explore Phylogenomics of Terrestrial Cyanobacteria.</title>
        <authorList>
            <person name="Ward R.D."/>
            <person name="Stajich J.E."/>
            <person name="Johansen J.R."/>
            <person name="Huntemann M."/>
            <person name="Clum A."/>
            <person name="Foster B."/>
            <person name="Foster B."/>
            <person name="Roux S."/>
            <person name="Palaniappan K."/>
            <person name="Varghese N."/>
            <person name="Mukherjee S."/>
            <person name="Reddy T.B.K."/>
            <person name="Daum C."/>
            <person name="Copeland A."/>
            <person name="Chen I.A."/>
            <person name="Ivanova N.N."/>
            <person name="Kyrpides N.C."/>
            <person name="Shapiro N."/>
            <person name="Eloe-Fadrosh E.A."/>
            <person name="Pietrasiak N."/>
        </authorList>
    </citation>
    <scope>NUCLEOTIDE SEQUENCE</scope>
    <source>
        <strain evidence="1">UHER 2000/2452</strain>
    </source>
</reference>
<accession>A0A951QH09</accession>
<proteinExistence type="predicted"/>
<organism evidence="1 2">
    <name type="scientific">Drouetiella hepatica Uher 2000/2452</name>
    <dbReference type="NCBI Taxonomy" id="904376"/>
    <lineage>
        <taxon>Bacteria</taxon>
        <taxon>Bacillati</taxon>
        <taxon>Cyanobacteriota</taxon>
        <taxon>Cyanophyceae</taxon>
        <taxon>Oculatellales</taxon>
        <taxon>Oculatellaceae</taxon>
        <taxon>Drouetiella</taxon>
    </lineage>
</organism>
<evidence type="ECO:0000313" key="2">
    <source>
        <dbReference type="Proteomes" id="UP000757435"/>
    </source>
</evidence>
<comment type="caution">
    <text evidence="1">The sequence shown here is derived from an EMBL/GenBank/DDBJ whole genome shotgun (WGS) entry which is preliminary data.</text>
</comment>
<protein>
    <submittedName>
        <fullName evidence="1">Uncharacterized protein</fullName>
    </submittedName>
</protein>
<evidence type="ECO:0000313" key="1">
    <source>
        <dbReference type="EMBL" id="MBW4661053.1"/>
    </source>
</evidence>
<dbReference type="AlphaFoldDB" id="A0A951QH09"/>
<reference evidence="1" key="1">
    <citation type="submission" date="2021-05" db="EMBL/GenBank/DDBJ databases">
        <authorList>
            <person name="Pietrasiak N."/>
            <person name="Ward R."/>
            <person name="Stajich J.E."/>
            <person name="Kurbessoian T."/>
        </authorList>
    </citation>
    <scope>NUCLEOTIDE SEQUENCE</scope>
    <source>
        <strain evidence="1">UHER 2000/2452</strain>
    </source>
</reference>
<dbReference type="Proteomes" id="UP000757435">
    <property type="component" value="Unassembled WGS sequence"/>
</dbReference>
<name>A0A951QH09_9CYAN</name>
<sequence length="59" mass="6538">MSELEPFDPEEKLVFVYFADRTLAVFEGWGEGWGDRIPAPAFAEAFSLTAGQLLSGLEE</sequence>